<reference evidence="4 5" key="1">
    <citation type="journal article" date="2005" name="Int. J. Syst. Evol. Microbiol.">
        <title>Bacillus cibi sp. nov., isolated from jeotgal, a traditional Korean fermented seafood.</title>
        <authorList>
            <person name="Yoon J.H."/>
            <person name="Lee C.H."/>
            <person name="Oh T.K."/>
        </authorList>
    </citation>
    <scope>NUCLEOTIDE SEQUENCE [LARGE SCALE GENOMIC DNA]</scope>
    <source>
        <strain evidence="4 5">DSM 16189</strain>
    </source>
</reference>
<evidence type="ECO:0000256" key="1">
    <source>
        <dbReference type="SAM" id="Phobius"/>
    </source>
</evidence>
<keyword evidence="1" id="KW-1133">Transmembrane helix</keyword>
<feature type="transmembrane region" description="Helical" evidence="1">
    <location>
        <begin position="6"/>
        <end position="27"/>
    </location>
</feature>
<dbReference type="Pfam" id="PF03413">
    <property type="entry name" value="PepSY"/>
    <property type="match status" value="1"/>
</dbReference>
<dbReference type="InterPro" id="IPR025711">
    <property type="entry name" value="PepSY"/>
</dbReference>
<dbReference type="EMBL" id="JNVC02000004">
    <property type="protein sequence ID" value="KEZ53012.1"/>
    <property type="molecule type" value="Genomic_DNA"/>
</dbReference>
<keyword evidence="1" id="KW-0472">Membrane</keyword>
<dbReference type="Gene3D" id="3.10.450.40">
    <property type="match status" value="2"/>
</dbReference>
<name>A0A084H0A0_METID</name>
<feature type="domain" description="Cell wall elongation regulator TseB-like" evidence="3">
    <location>
        <begin position="40"/>
        <end position="84"/>
    </location>
</feature>
<keyword evidence="5" id="KW-1185">Reference proteome</keyword>
<dbReference type="RefSeq" id="WP_029566030.1">
    <property type="nucleotide sequence ID" value="NZ_JAXAWW010000009.1"/>
</dbReference>
<sequence length="163" mass="18230">MGRKIAIASISAGILLLIAAAVFMNVYNTAMAQKKDGHTEAIQRAEQETELKKAESAETFNGLEQYIVITGSDDSGKPVYVFVPSDKKKKPVLKLVSDGISEKEALEAVRSEQNPQKLISVQLGMERSVPVWEVKYIDDQNRYTYDLVQFTDGEIRKHIAIRK</sequence>
<dbReference type="Pfam" id="PF17881">
    <property type="entry name" value="TseB"/>
    <property type="match status" value="1"/>
</dbReference>
<dbReference type="OrthoDB" id="2381181at2"/>
<protein>
    <recommendedName>
        <fullName evidence="6">DUF5590 domain-containing protein</fullName>
    </recommendedName>
</protein>
<keyword evidence="1" id="KW-0812">Transmembrane</keyword>
<gene>
    <name evidence="4" type="ORF">GS18_0209365</name>
</gene>
<feature type="domain" description="PepSY" evidence="2">
    <location>
        <begin position="100"/>
        <end position="157"/>
    </location>
</feature>
<comment type="caution">
    <text evidence="4">The sequence shown here is derived from an EMBL/GenBank/DDBJ whole genome shotgun (WGS) entry which is preliminary data.</text>
</comment>
<dbReference type="InterPro" id="IPR046350">
    <property type="entry name" value="Cystatin_sf"/>
</dbReference>
<proteinExistence type="predicted"/>
<dbReference type="SUPFAM" id="SSF54403">
    <property type="entry name" value="Cystatin/monellin"/>
    <property type="match status" value="2"/>
</dbReference>
<dbReference type="STRING" id="246786.GS18_0209365"/>
<organism evidence="4 5">
    <name type="scientific">Metabacillus indicus</name>
    <name type="common">Bacillus indicus</name>
    <dbReference type="NCBI Taxonomy" id="246786"/>
    <lineage>
        <taxon>Bacteria</taxon>
        <taxon>Bacillati</taxon>
        <taxon>Bacillota</taxon>
        <taxon>Bacilli</taxon>
        <taxon>Bacillales</taxon>
        <taxon>Bacillaceae</taxon>
        <taxon>Metabacillus</taxon>
    </lineage>
</organism>
<dbReference type="InterPro" id="IPR041401">
    <property type="entry name" value="TseB-like_dom"/>
</dbReference>
<evidence type="ECO:0000313" key="5">
    <source>
        <dbReference type="Proteomes" id="UP000028549"/>
    </source>
</evidence>
<dbReference type="AlphaFoldDB" id="A0A084H0A0"/>
<evidence type="ECO:0008006" key="6">
    <source>
        <dbReference type="Google" id="ProtNLM"/>
    </source>
</evidence>
<dbReference type="Proteomes" id="UP000028549">
    <property type="component" value="Unassembled WGS sequence"/>
</dbReference>
<evidence type="ECO:0000313" key="4">
    <source>
        <dbReference type="EMBL" id="KEZ53012.1"/>
    </source>
</evidence>
<accession>A0A084H0A0</accession>
<evidence type="ECO:0000259" key="3">
    <source>
        <dbReference type="Pfam" id="PF17881"/>
    </source>
</evidence>
<evidence type="ECO:0000259" key="2">
    <source>
        <dbReference type="Pfam" id="PF03413"/>
    </source>
</evidence>